<proteinExistence type="predicted"/>
<evidence type="ECO:0000313" key="1">
    <source>
        <dbReference type="EMBL" id="KAL2343983.1"/>
    </source>
</evidence>
<protein>
    <submittedName>
        <fullName evidence="1">Uncharacterized protein</fullName>
    </submittedName>
</protein>
<comment type="caution">
    <text evidence="1">The sequence shown here is derived from an EMBL/GenBank/DDBJ whole genome shotgun (WGS) entry which is preliminary data.</text>
</comment>
<keyword evidence="2" id="KW-1185">Reference proteome</keyword>
<dbReference type="EMBL" id="JBGMDY010000002">
    <property type="protein sequence ID" value="KAL2343983.1"/>
    <property type="molecule type" value="Genomic_DNA"/>
</dbReference>
<dbReference type="Proteomes" id="UP001603857">
    <property type="component" value="Unassembled WGS sequence"/>
</dbReference>
<reference evidence="1 2" key="1">
    <citation type="submission" date="2024-08" db="EMBL/GenBank/DDBJ databases">
        <title>Insights into the chromosomal genome structure of Flemingia macrophylla.</title>
        <authorList>
            <person name="Ding Y."/>
            <person name="Zhao Y."/>
            <person name="Bi W."/>
            <person name="Wu M."/>
            <person name="Zhao G."/>
            <person name="Gong Y."/>
            <person name="Li W."/>
            <person name="Zhang P."/>
        </authorList>
    </citation>
    <scope>NUCLEOTIDE SEQUENCE [LARGE SCALE GENOMIC DNA]</scope>
    <source>
        <strain evidence="1">DYQJB</strain>
        <tissue evidence="1">Leaf</tissue>
    </source>
</reference>
<sequence>MAPEDPTLLKLHSACPDLKTLLRASEQIEDNLAKMEAMFDTLQGSLSVASRRLLPLQSLAMSRKALDTRITWAVSPALALLDMFKATESLQGRPLELAARLGAERSQRGGGVERLAEYVACVEEVAEEINAICEEVEVVVHRLQEVVEFIGRTKAADQERSGRLREALLTLKALYESDNRLWLMHNRLWLYLRPSKPFPAISDNTTIKAMIVLTQSPITIRRWNPPDEIFTSLRHHPIIGRAITHGHNNYEERTRISTRICEAPTVRIILYL</sequence>
<evidence type="ECO:0000313" key="2">
    <source>
        <dbReference type="Proteomes" id="UP001603857"/>
    </source>
</evidence>
<dbReference type="AlphaFoldDB" id="A0ABD1N8M7"/>
<organism evidence="1 2">
    <name type="scientific">Flemingia macrophylla</name>
    <dbReference type="NCBI Taxonomy" id="520843"/>
    <lineage>
        <taxon>Eukaryota</taxon>
        <taxon>Viridiplantae</taxon>
        <taxon>Streptophyta</taxon>
        <taxon>Embryophyta</taxon>
        <taxon>Tracheophyta</taxon>
        <taxon>Spermatophyta</taxon>
        <taxon>Magnoliopsida</taxon>
        <taxon>eudicotyledons</taxon>
        <taxon>Gunneridae</taxon>
        <taxon>Pentapetalae</taxon>
        <taxon>rosids</taxon>
        <taxon>fabids</taxon>
        <taxon>Fabales</taxon>
        <taxon>Fabaceae</taxon>
        <taxon>Papilionoideae</taxon>
        <taxon>50 kb inversion clade</taxon>
        <taxon>NPAAA clade</taxon>
        <taxon>indigoferoid/millettioid clade</taxon>
        <taxon>Phaseoleae</taxon>
        <taxon>Flemingia</taxon>
    </lineage>
</organism>
<gene>
    <name evidence="1" type="ORF">Fmac_005268</name>
</gene>
<name>A0ABD1N8M7_9FABA</name>
<accession>A0ABD1N8M7</accession>